<reference evidence="1" key="1">
    <citation type="submission" date="2014-11" db="EMBL/GenBank/DDBJ databases">
        <authorList>
            <person name="Amaro Gonzalez C."/>
        </authorList>
    </citation>
    <scope>NUCLEOTIDE SEQUENCE</scope>
</reference>
<reference evidence="1" key="2">
    <citation type="journal article" date="2015" name="Fish Shellfish Immunol.">
        <title>Early steps in the European eel (Anguilla anguilla)-Vibrio vulnificus interaction in the gills: Role of the RtxA13 toxin.</title>
        <authorList>
            <person name="Callol A."/>
            <person name="Pajuelo D."/>
            <person name="Ebbesson L."/>
            <person name="Teles M."/>
            <person name="MacKenzie S."/>
            <person name="Amaro C."/>
        </authorList>
    </citation>
    <scope>NUCLEOTIDE SEQUENCE</scope>
</reference>
<protein>
    <submittedName>
        <fullName evidence="1">Uncharacterized protein</fullName>
    </submittedName>
</protein>
<evidence type="ECO:0000313" key="1">
    <source>
        <dbReference type="EMBL" id="JAH21203.1"/>
    </source>
</evidence>
<sequence>MSFVEYFGCNNCILRAYIFILYS</sequence>
<organism evidence="1">
    <name type="scientific">Anguilla anguilla</name>
    <name type="common">European freshwater eel</name>
    <name type="synonym">Muraena anguilla</name>
    <dbReference type="NCBI Taxonomy" id="7936"/>
    <lineage>
        <taxon>Eukaryota</taxon>
        <taxon>Metazoa</taxon>
        <taxon>Chordata</taxon>
        <taxon>Craniata</taxon>
        <taxon>Vertebrata</taxon>
        <taxon>Euteleostomi</taxon>
        <taxon>Actinopterygii</taxon>
        <taxon>Neopterygii</taxon>
        <taxon>Teleostei</taxon>
        <taxon>Anguilliformes</taxon>
        <taxon>Anguillidae</taxon>
        <taxon>Anguilla</taxon>
    </lineage>
</organism>
<proteinExistence type="predicted"/>
<name>A0A0E9QYN1_ANGAN</name>
<accession>A0A0E9QYN1</accession>
<dbReference type="AlphaFoldDB" id="A0A0E9QYN1"/>
<dbReference type="EMBL" id="GBXM01087374">
    <property type="protein sequence ID" value="JAH21203.1"/>
    <property type="molecule type" value="Transcribed_RNA"/>
</dbReference>